<dbReference type="RefSeq" id="WP_188359078.1">
    <property type="nucleotide sequence ID" value="NZ_BMDC01000001.1"/>
</dbReference>
<protein>
    <recommendedName>
        <fullName evidence="4 5">Large ribosomal subunit protein uL29</fullName>
    </recommendedName>
</protein>
<dbReference type="HAMAP" id="MF_00374">
    <property type="entry name" value="Ribosomal_uL29"/>
    <property type="match status" value="1"/>
</dbReference>
<dbReference type="InterPro" id="IPR018254">
    <property type="entry name" value="Ribosomal_uL29_CS"/>
</dbReference>
<dbReference type="EMBL" id="BMDC01000001">
    <property type="protein sequence ID" value="GGH60493.1"/>
    <property type="molecule type" value="Genomic_DNA"/>
</dbReference>
<comment type="caution">
    <text evidence="6">The sequence shown here is derived from an EMBL/GenBank/DDBJ whole genome shotgun (WGS) entry which is preliminary data.</text>
</comment>
<accession>A0A917MU39</accession>
<evidence type="ECO:0000256" key="2">
    <source>
        <dbReference type="ARBA" id="ARBA00022980"/>
    </source>
</evidence>
<sequence length="80" mass="9100">MAVGSKDLSIDKLVELNDEALAEELRKSKEELFNLRFQAATGQLENPGRIRSVKRDIARIYTVLRERELGIRPSTEGETK</sequence>
<dbReference type="PROSITE" id="PS00579">
    <property type="entry name" value="RIBOSOMAL_L29"/>
    <property type="match status" value="1"/>
</dbReference>
<dbReference type="GO" id="GO:0006412">
    <property type="term" value="P:translation"/>
    <property type="evidence" value="ECO:0007669"/>
    <property type="project" value="UniProtKB-UniRule"/>
</dbReference>
<dbReference type="Gene3D" id="1.10.287.310">
    <property type="match status" value="1"/>
</dbReference>
<name>A0A917MU39_9MICC</name>
<evidence type="ECO:0000256" key="5">
    <source>
        <dbReference type="HAMAP-Rule" id="MF_00374"/>
    </source>
</evidence>
<evidence type="ECO:0000256" key="3">
    <source>
        <dbReference type="ARBA" id="ARBA00023274"/>
    </source>
</evidence>
<dbReference type="GO" id="GO:0003735">
    <property type="term" value="F:structural constituent of ribosome"/>
    <property type="evidence" value="ECO:0007669"/>
    <property type="project" value="InterPro"/>
</dbReference>
<dbReference type="SUPFAM" id="SSF46561">
    <property type="entry name" value="Ribosomal protein L29 (L29p)"/>
    <property type="match status" value="1"/>
</dbReference>
<dbReference type="FunFam" id="1.10.287.310:FF:000001">
    <property type="entry name" value="50S ribosomal protein L29"/>
    <property type="match status" value="1"/>
</dbReference>
<dbReference type="InterPro" id="IPR050063">
    <property type="entry name" value="Ribosomal_protein_uL29"/>
</dbReference>
<evidence type="ECO:0000313" key="7">
    <source>
        <dbReference type="Proteomes" id="UP000600171"/>
    </source>
</evidence>
<dbReference type="InterPro" id="IPR036049">
    <property type="entry name" value="Ribosomal_uL29_sf"/>
</dbReference>
<dbReference type="NCBIfam" id="TIGR00012">
    <property type="entry name" value="L29"/>
    <property type="match status" value="1"/>
</dbReference>
<dbReference type="GO" id="GO:0022625">
    <property type="term" value="C:cytosolic large ribosomal subunit"/>
    <property type="evidence" value="ECO:0007669"/>
    <property type="project" value="TreeGrafter"/>
</dbReference>
<evidence type="ECO:0000313" key="6">
    <source>
        <dbReference type="EMBL" id="GGH60493.1"/>
    </source>
</evidence>
<reference evidence="6 7" key="1">
    <citation type="journal article" date="2014" name="Int. J. Syst. Evol. Microbiol.">
        <title>Complete genome sequence of Corynebacterium casei LMG S-19264T (=DSM 44701T), isolated from a smear-ripened cheese.</title>
        <authorList>
            <consortium name="US DOE Joint Genome Institute (JGI-PGF)"/>
            <person name="Walter F."/>
            <person name="Albersmeier A."/>
            <person name="Kalinowski J."/>
            <person name="Ruckert C."/>
        </authorList>
    </citation>
    <scope>NUCLEOTIDE SEQUENCE [LARGE SCALE GENOMIC DNA]</scope>
    <source>
        <strain evidence="6 7">CCM 8669</strain>
    </source>
</reference>
<keyword evidence="3 5" id="KW-0687">Ribonucleoprotein</keyword>
<keyword evidence="7" id="KW-1185">Reference proteome</keyword>
<dbReference type="PANTHER" id="PTHR10916:SF0">
    <property type="entry name" value="LARGE RIBOSOMAL SUBUNIT PROTEIN UL29C"/>
    <property type="match status" value="1"/>
</dbReference>
<dbReference type="PANTHER" id="PTHR10916">
    <property type="entry name" value="60S RIBOSOMAL PROTEIN L35/50S RIBOSOMAL PROTEIN L29"/>
    <property type="match status" value="1"/>
</dbReference>
<evidence type="ECO:0000256" key="4">
    <source>
        <dbReference type="ARBA" id="ARBA00035204"/>
    </source>
</evidence>
<gene>
    <name evidence="5 6" type="primary">rpmC</name>
    <name evidence="6" type="ORF">GCM10007359_08720</name>
</gene>
<dbReference type="Pfam" id="PF00831">
    <property type="entry name" value="Ribosomal_L29"/>
    <property type="match status" value="1"/>
</dbReference>
<dbReference type="InterPro" id="IPR001854">
    <property type="entry name" value="Ribosomal_uL29"/>
</dbReference>
<dbReference type="CDD" id="cd00427">
    <property type="entry name" value="Ribosomal_L29_HIP"/>
    <property type="match status" value="1"/>
</dbReference>
<organism evidence="6 7">
    <name type="scientific">Rothia aerolata</name>
    <dbReference type="NCBI Taxonomy" id="1812262"/>
    <lineage>
        <taxon>Bacteria</taxon>
        <taxon>Bacillati</taxon>
        <taxon>Actinomycetota</taxon>
        <taxon>Actinomycetes</taxon>
        <taxon>Micrococcales</taxon>
        <taxon>Micrococcaceae</taxon>
        <taxon>Rothia</taxon>
    </lineage>
</organism>
<comment type="similarity">
    <text evidence="1 5">Belongs to the universal ribosomal protein uL29 family.</text>
</comment>
<keyword evidence="2 5" id="KW-0689">Ribosomal protein</keyword>
<dbReference type="AlphaFoldDB" id="A0A917MU39"/>
<evidence type="ECO:0000256" key="1">
    <source>
        <dbReference type="ARBA" id="ARBA00009254"/>
    </source>
</evidence>
<proteinExistence type="inferred from homology"/>
<dbReference type="Proteomes" id="UP000600171">
    <property type="component" value="Unassembled WGS sequence"/>
</dbReference>